<keyword evidence="3" id="KW-1185">Reference proteome</keyword>
<dbReference type="KEGG" id="clup:CLUP02_02148"/>
<evidence type="ECO:0000256" key="1">
    <source>
        <dbReference type="SAM" id="MobiDB-lite"/>
    </source>
</evidence>
<dbReference type="Proteomes" id="UP000830671">
    <property type="component" value="Chromosome 1"/>
</dbReference>
<feature type="region of interest" description="Disordered" evidence="1">
    <location>
        <begin position="269"/>
        <end position="290"/>
    </location>
</feature>
<organism evidence="2 3">
    <name type="scientific">Colletotrichum lupini</name>
    <dbReference type="NCBI Taxonomy" id="145971"/>
    <lineage>
        <taxon>Eukaryota</taxon>
        <taxon>Fungi</taxon>
        <taxon>Dikarya</taxon>
        <taxon>Ascomycota</taxon>
        <taxon>Pezizomycotina</taxon>
        <taxon>Sordariomycetes</taxon>
        <taxon>Hypocreomycetidae</taxon>
        <taxon>Glomerellales</taxon>
        <taxon>Glomerellaceae</taxon>
        <taxon>Colletotrichum</taxon>
        <taxon>Colletotrichum acutatum species complex</taxon>
    </lineage>
</organism>
<proteinExistence type="predicted"/>
<protein>
    <submittedName>
        <fullName evidence="2">Uncharacterized protein</fullName>
    </submittedName>
</protein>
<accession>A0A9Q8SDZ2</accession>
<gene>
    <name evidence="2" type="ORF">CLUP02_02148</name>
</gene>
<dbReference type="GeneID" id="73336192"/>
<sequence length="418" mass="46981">MASSLLLLDAIIQREPLNDHLPQNPPSAGERKRYTHKASESVAQLEIDFDLKLCDSFELVGEGVALFQRARDAGHFIGTDFGQTQRPPKDSAFVIHNEDMLTKWLYKDVFAAVVSGYQETRTYQATRTTVNKPAVKIYKRHTDVQTLCEHTRTVVAKAQRNCPKRSVLAGQNFKYTFRCDMEIRKGTQPGKTIDDEKSKVVLNIEFKQPYVIPMEAWIQSAQQDDGELGAGKKILGGKNTAARTRTIAIPSADEQPAIIAHDYTAGNYQINDLSNPDEDDEHGGRADDDDEMLTVDAEPYADQHREAAVTRPLRSGKKMDCNVEVCSQQIGQYCKNHRTRHGAIVTGEYIAFAYFKNMRIMETAARQMEEGLGNVCELYLVPDSGEWRAAIAGFLDRGYKDFIYVGAAKDWRPTPPPR</sequence>
<reference evidence="2" key="1">
    <citation type="journal article" date="2021" name="Mol. Plant Microbe Interact.">
        <title>Complete Genome Sequence of the Plant-Pathogenic Fungus Colletotrichum lupini.</title>
        <authorList>
            <person name="Baroncelli R."/>
            <person name="Pensec F."/>
            <person name="Da Lio D."/>
            <person name="Boufleur T."/>
            <person name="Vicente I."/>
            <person name="Sarrocco S."/>
            <person name="Picot A."/>
            <person name="Baraldi E."/>
            <person name="Sukno S."/>
            <person name="Thon M."/>
            <person name="Le Floch G."/>
        </authorList>
    </citation>
    <scope>NUCLEOTIDE SEQUENCE</scope>
    <source>
        <strain evidence="2">IMI 504893</strain>
    </source>
</reference>
<dbReference type="EMBL" id="CP019471">
    <property type="protein sequence ID" value="UQC75494.1"/>
    <property type="molecule type" value="Genomic_DNA"/>
</dbReference>
<dbReference type="AlphaFoldDB" id="A0A9Q8SDZ2"/>
<evidence type="ECO:0000313" key="3">
    <source>
        <dbReference type="Proteomes" id="UP000830671"/>
    </source>
</evidence>
<dbReference type="RefSeq" id="XP_049137139.1">
    <property type="nucleotide sequence ID" value="XM_049281182.1"/>
</dbReference>
<feature type="compositionally biased region" description="Acidic residues" evidence="1">
    <location>
        <begin position="275"/>
        <end position="290"/>
    </location>
</feature>
<evidence type="ECO:0000313" key="2">
    <source>
        <dbReference type="EMBL" id="UQC75494.1"/>
    </source>
</evidence>
<name>A0A9Q8SDZ2_9PEZI</name>